<dbReference type="AlphaFoldDB" id="A0A5B7JRF2"/>
<proteinExistence type="predicted"/>
<evidence type="ECO:0000313" key="2">
    <source>
        <dbReference type="Proteomes" id="UP000324222"/>
    </source>
</evidence>
<sequence>MLPPCPPHLPSTTPPSLVTSLVMLNWTDSCTTRRSR</sequence>
<dbReference type="EMBL" id="VSRR010123219">
    <property type="protein sequence ID" value="MPD00502.1"/>
    <property type="molecule type" value="Genomic_DNA"/>
</dbReference>
<keyword evidence="2" id="KW-1185">Reference proteome</keyword>
<accession>A0A5B7JRF2</accession>
<evidence type="ECO:0000313" key="1">
    <source>
        <dbReference type="EMBL" id="MPD00502.1"/>
    </source>
</evidence>
<dbReference type="Proteomes" id="UP000324222">
    <property type="component" value="Unassembled WGS sequence"/>
</dbReference>
<reference evidence="1 2" key="1">
    <citation type="submission" date="2019-05" db="EMBL/GenBank/DDBJ databases">
        <title>Another draft genome of Portunus trituberculatus and its Hox gene families provides insights of decapod evolution.</title>
        <authorList>
            <person name="Jeong J.-H."/>
            <person name="Song I."/>
            <person name="Kim S."/>
            <person name="Choi T."/>
            <person name="Kim D."/>
            <person name="Ryu S."/>
            <person name="Kim W."/>
        </authorList>
    </citation>
    <scope>NUCLEOTIDE SEQUENCE [LARGE SCALE GENOMIC DNA]</scope>
    <source>
        <tissue evidence="1">Muscle</tissue>
    </source>
</reference>
<gene>
    <name evidence="1" type="ORF">E2C01_095977</name>
</gene>
<comment type="caution">
    <text evidence="1">The sequence shown here is derived from an EMBL/GenBank/DDBJ whole genome shotgun (WGS) entry which is preliminary data.</text>
</comment>
<organism evidence="1 2">
    <name type="scientific">Portunus trituberculatus</name>
    <name type="common">Swimming crab</name>
    <name type="synonym">Neptunus trituberculatus</name>
    <dbReference type="NCBI Taxonomy" id="210409"/>
    <lineage>
        <taxon>Eukaryota</taxon>
        <taxon>Metazoa</taxon>
        <taxon>Ecdysozoa</taxon>
        <taxon>Arthropoda</taxon>
        <taxon>Crustacea</taxon>
        <taxon>Multicrustacea</taxon>
        <taxon>Malacostraca</taxon>
        <taxon>Eumalacostraca</taxon>
        <taxon>Eucarida</taxon>
        <taxon>Decapoda</taxon>
        <taxon>Pleocyemata</taxon>
        <taxon>Brachyura</taxon>
        <taxon>Eubrachyura</taxon>
        <taxon>Portunoidea</taxon>
        <taxon>Portunidae</taxon>
        <taxon>Portuninae</taxon>
        <taxon>Portunus</taxon>
    </lineage>
</organism>
<name>A0A5B7JRF2_PORTR</name>
<protein>
    <submittedName>
        <fullName evidence="1">Uncharacterized protein</fullName>
    </submittedName>
</protein>